<gene>
    <name evidence="1" type="ORF">AS189_18485</name>
</gene>
<sequence length="136" mass="15094">MQGKAKPGESLAHVIELVFPTEPFVHMGLQANGIDLDPGIEDFLHELFIPRPQIKVVEDQLRPRVLAPRLFNREPHHRHTSLVSADPGNGILDTVGLIDKLGHDDNFVDRVPRIDEPGEILDLSADSPPQQFFGNG</sequence>
<protein>
    <submittedName>
        <fullName evidence="1">Uncharacterized protein</fullName>
    </submittedName>
</protein>
<evidence type="ECO:0000313" key="1">
    <source>
        <dbReference type="EMBL" id="ALO68119.1"/>
    </source>
</evidence>
<name>A0A0S2M3V6_9MICC</name>
<reference evidence="1 2" key="2">
    <citation type="journal article" date="2016" name="J. Biotechnol.">
        <title>Complete genome sequence of Arthrobacter alpinus ERGS4:06, a yellow pigmented bacterium tolerant to cold and radiations isolated from Sikkim Himalaya.</title>
        <authorList>
            <person name="Kumar R."/>
            <person name="Singh D."/>
            <person name="Swarnkar M.K."/>
            <person name="Singh A.K."/>
            <person name="Kumar S."/>
        </authorList>
    </citation>
    <scope>NUCLEOTIDE SEQUENCE [LARGE SCALE GENOMIC DNA]</scope>
    <source>
        <strain evidence="1 2">ERGS4:06</strain>
    </source>
</reference>
<organism evidence="1 2">
    <name type="scientific">Arthrobacter alpinus</name>
    <dbReference type="NCBI Taxonomy" id="656366"/>
    <lineage>
        <taxon>Bacteria</taxon>
        <taxon>Bacillati</taxon>
        <taxon>Actinomycetota</taxon>
        <taxon>Actinomycetes</taxon>
        <taxon>Micrococcales</taxon>
        <taxon>Micrococcaceae</taxon>
        <taxon>Arthrobacter</taxon>
    </lineage>
</organism>
<reference evidence="2" key="1">
    <citation type="submission" date="2015-11" db="EMBL/GenBank/DDBJ databases">
        <authorList>
            <person name="Kumar R."/>
            <person name="Singh D."/>
            <person name="Swarnkar M.K."/>
            <person name="Singh A.K."/>
            <person name="Kumar S."/>
        </authorList>
    </citation>
    <scope>NUCLEOTIDE SEQUENCE [LARGE SCALE GENOMIC DNA]</scope>
    <source>
        <strain evidence="2">ERGS4:06</strain>
    </source>
</reference>
<accession>A0A0S2M3V6</accession>
<dbReference type="Proteomes" id="UP000059574">
    <property type="component" value="Chromosome"/>
</dbReference>
<proteinExistence type="predicted"/>
<dbReference type="AlphaFoldDB" id="A0A0S2M3V6"/>
<evidence type="ECO:0000313" key="2">
    <source>
        <dbReference type="Proteomes" id="UP000059574"/>
    </source>
</evidence>
<dbReference type="EMBL" id="CP013200">
    <property type="protein sequence ID" value="ALO68119.1"/>
    <property type="molecule type" value="Genomic_DNA"/>
</dbReference>